<dbReference type="EMBL" id="LAVV01008946">
    <property type="protein sequence ID" value="KNZ51578.1"/>
    <property type="molecule type" value="Genomic_DNA"/>
</dbReference>
<sequence length="427" mass="49021">MKPVDQLMLFFFLYLCLNVKGGDVGARIQAPSTLITFKSELVTHHNFSYCLSIPHPGSAIFIRKLILTNDRLRLAVKITIILILIASIYELSKITRNPYNDAKFTGSCYTNFLLNGNCPRCSAILWLNPATFKFLASTLAKLNENLVSTRLSMQEQLAIFIYILGQAATNQQAQDFFQHSGKTISRFFNHIIYLLLKLAPTYIKIYMAALWCNRKGTVSQNVLGVVDFDMCFTYIYARWEGLAHVIPGSYLKQKWRTRVCLCHTVASIITYANRGWLRQKSKNKEELFNLRHAMLCNLVKRMFGGWKKQFPILSHALETLDYQRDLVFALAVVHNFIIDHNGINGNEILSISMKETEDHNVDDSCGDHEDCYVEVHLAQASGREKWELKEWQDNIADEMWNKYQEVTGGDCTQRRNQHVGGRQSSRP</sequence>
<dbReference type="AlphaFoldDB" id="A0A0L6USQ1"/>
<dbReference type="Pfam" id="PF26138">
    <property type="entry name" value="DUF8040"/>
    <property type="match status" value="1"/>
</dbReference>
<comment type="caution">
    <text evidence="3">The sequence shown here is derived from an EMBL/GenBank/DDBJ whole genome shotgun (WGS) entry which is preliminary data.</text>
</comment>
<dbReference type="PANTHER" id="PTHR22930:SF259">
    <property type="entry name" value="OS08G0106900 PROTEIN"/>
    <property type="match status" value="1"/>
</dbReference>
<gene>
    <name evidence="3" type="ORF">VP01_38g9</name>
</gene>
<name>A0A0L6USQ1_9BASI</name>
<evidence type="ECO:0000256" key="1">
    <source>
        <dbReference type="SAM" id="SignalP"/>
    </source>
</evidence>
<feature type="domain" description="DUF8040" evidence="2">
    <location>
        <begin position="103"/>
        <end position="195"/>
    </location>
</feature>
<feature type="chain" id="PRO_5005568067" description="DUF8040 domain-containing protein" evidence="1">
    <location>
        <begin position="22"/>
        <end position="427"/>
    </location>
</feature>
<keyword evidence="1" id="KW-0732">Signal</keyword>
<evidence type="ECO:0000313" key="3">
    <source>
        <dbReference type="EMBL" id="KNZ51578.1"/>
    </source>
</evidence>
<keyword evidence="4" id="KW-1185">Reference proteome</keyword>
<dbReference type="STRING" id="27349.A0A0L6USQ1"/>
<evidence type="ECO:0000259" key="2">
    <source>
        <dbReference type="Pfam" id="PF26138"/>
    </source>
</evidence>
<dbReference type="InterPro" id="IPR045249">
    <property type="entry name" value="HARBI1-like"/>
</dbReference>
<feature type="signal peptide" evidence="1">
    <location>
        <begin position="1"/>
        <end position="21"/>
    </location>
</feature>
<dbReference type="PANTHER" id="PTHR22930">
    <property type="match status" value="1"/>
</dbReference>
<evidence type="ECO:0000313" key="4">
    <source>
        <dbReference type="Proteomes" id="UP000037035"/>
    </source>
</evidence>
<reference evidence="3 4" key="1">
    <citation type="submission" date="2015-08" db="EMBL/GenBank/DDBJ databases">
        <title>Next Generation Sequencing and Analysis of the Genome of Puccinia sorghi L Schw, the Causal Agent of Maize Common Rust.</title>
        <authorList>
            <person name="Rochi L."/>
            <person name="Burguener G."/>
            <person name="Darino M."/>
            <person name="Turjanski A."/>
            <person name="Kreff E."/>
            <person name="Dieguez M.J."/>
            <person name="Sacco F."/>
        </authorList>
    </citation>
    <scope>NUCLEOTIDE SEQUENCE [LARGE SCALE GENOMIC DNA]</scope>
    <source>
        <strain evidence="3 4">RO10H11247</strain>
    </source>
</reference>
<protein>
    <recommendedName>
        <fullName evidence="2">DUF8040 domain-containing protein</fullName>
    </recommendedName>
</protein>
<dbReference type="VEuPathDB" id="FungiDB:VP01_38g9"/>
<organism evidence="3 4">
    <name type="scientific">Puccinia sorghi</name>
    <dbReference type="NCBI Taxonomy" id="27349"/>
    <lineage>
        <taxon>Eukaryota</taxon>
        <taxon>Fungi</taxon>
        <taxon>Dikarya</taxon>
        <taxon>Basidiomycota</taxon>
        <taxon>Pucciniomycotina</taxon>
        <taxon>Pucciniomycetes</taxon>
        <taxon>Pucciniales</taxon>
        <taxon>Pucciniaceae</taxon>
        <taxon>Puccinia</taxon>
    </lineage>
</organism>
<proteinExistence type="predicted"/>
<accession>A0A0L6USQ1</accession>
<dbReference type="Proteomes" id="UP000037035">
    <property type="component" value="Unassembled WGS sequence"/>
</dbReference>
<dbReference type="OrthoDB" id="2505551at2759"/>
<dbReference type="InterPro" id="IPR058353">
    <property type="entry name" value="DUF8040"/>
</dbReference>